<dbReference type="Proteomes" id="UP000564425">
    <property type="component" value="Unassembled WGS sequence"/>
</dbReference>
<dbReference type="AlphaFoldDB" id="A0A7J9NVH5"/>
<organism evidence="1 2">
    <name type="scientific">Methanococcus maripaludis</name>
    <name type="common">Methanococcus deltae</name>
    <dbReference type="NCBI Taxonomy" id="39152"/>
    <lineage>
        <taxon>Archaea</taxon>
        <taxon>Methanobacteriati</taxon>
        <taxon>Methanobacteriota</taxon>
        <taxon>Methanomada group</taxon>
        <taxon>Methanococci</taxon>
        <taxon>Methanococcales</taxon>
        <taxon>Methanococcaceae</taxon>
        <taxon>Methanococcus</taxon>
    </lineage>
</organism>
<sequence>MLPHEWSNEATAMMDLFIGDGMYGIFGKYVNILYNVDKNVDNNADVSTVAYYAETYVKQYIEDNKHVISPFILSRLEAILPNVIWEEIAAAILENTQTIYDEFDRWGELYMTAILKENVTLLENKNIRTALQKHGYLIESELFVDNLE</sequence>
<dbReference type="EMBL" id="JACDUH010000003">
    <property type="protein sequence ID" value="MBA2851678.1"/>
    <property type="molecule type" value="Genomic_DNA"/>
</dbReference>
<name>A0A7J9NVH5_METMI</name>
<reference evidence="1 2" key="1">
    <citation type="submission" date="2020-07" db="EMBL/GenBank/DDBJ databases">
        <title>Genomic Encyclopedia of Type Strains, Phase IV (KMG-V): Genome sequencing to study the core and pangenomes of soil and plant-associated prokaryotes.</title>
        <authorList>
            <person name="Whitman W."/>
        </authorList>
    </citation>
    <scope>NUCLEOTIDE SEQUENCE [LARGE SCALE GENOMIC DNA]</scope>
    <source>
        <strain evidence="1 2">A1</strain>
    </source>
</reference>
<proteinExistence type="predicted"/>
<evidence type="ECO:0000313" key="1">
    <source>
        <dbReference type="EMBL" id="MBA2851678.1"/>
    </source>
</evidence>
<comment type="caution">
    <text evidence="1">The sequence shown here is derived from an EMBL/GenBank/DDBJ whole genome shotgun (WGS) entry which is preliminary data.</text>
</comment>
<protein>
    <submittedName>
        <fullName evidence="1">Uncharacterized protein</fullName>
    </submittedName>
</protein>
<dbReference type="RefSeq" id="WP_181501504.1">
    <property type="nucleotide sequence ID" value="NZ_JACDUH010000003.1"/>
</dbReference>
<gene>
    <name evidence="1" type="ORF">HNP86_001837</name>
</gene>
<evidence type="ECO:0000313" key="2">
    <source>
        <dbReference type="Proteomes" id="UP000564425"/>
    </source>
</evidence>
<accession>A0A7J9NVH5</accession>